<name>A0ABM0WD13_CAMSA</name>
<gene>
    <name evidence="3 4" type="primary">LOC109124899</name>
</gene>
<accession>A0ABM0WD13</accession>
<dbReference type="SUPFAM" id="SSF52047">
    <property type="entry name" value="RNI-like"/>
    <property type="match status" value="1"/>
</dbReference>
<dbReference type="RefSeq" id="XP_010469329.1">
    <property type="nucleotide sequence ID" value="XM_010471027.2"/>
</dbReference>
<dbReference type="Gene3D" id="1.20.1280.50">
    <property type="match status" value="1"/>
</dbReference>
<reference evidence="2" key="1">
    <citation type="journal article" date="1997" name="Nucleic Acids Res.">
        <title>tRNAscan-SE: a program for improved detection of transfer RNA genes in genomic sequence.</title>
        <authorList>
            <person name="Lowe T.M."/>
            <person name="Eddy S.R."/>
        </authorList>
    </citation>
    <scope>NUCLEOTIDE SEQUENCE [LARGE SCALE GENOMIC DNA]</scope>
    <source>
        <strain evidence="2">r\DH55</strain>
    </source>
</reference>
<dbReference type="Gene3D" id="3.80.10.10">
    <property type="entry name" value="Ribonuclease Inhibitor"/>
    <property type="match status" value="1"/>
</dbReference>
<protein>
    <submittedName>
        <fullName evidence="3 4">F-box/FBD/LRR-repeat protein At3g59240</fullName>
    </submittedName>
</protein>
<dbReference type="RefSeq" id="XP_019094120.1">
    <property type="nucleotide sequence ID" value="XM_019238575.1"/>
</dbReference>
<dbReference type="InterPro" id="IPR055411">
    <property type="entry name" value="LRR_FXL15/At3g58940/PEG3-like"/>
</dbReference>
<dbReference type="Pfam" id="PF00646">
    <property type="entry name" value="F-box"/>
    <property type="match status" value="1"/>
</dbReference>
<evidence type="ECO:0000313" key="2">
    <source>
        <dbReference type="Proteomes" id="UP000694864"/>
    </source>
</evidence>
<proteinExistence type="predicted"/>
<dbReference type="SUPFAM" id="SSF81383">
    <property type="entry name" value="F-box domain"/>
    <property type="match status" value="1"/>
</dbReference>
<dbReference type="PANTHER" id="PTHR31293:SF16">
    <property type="entry name" value="RNI-LIKE SUPERFAMILY PROTEIN"/>
    <property type="match status" value="1"/>
</dbReference>
<dbReference type="InterPro" id="IPR032675">
    <property type="entry name" value="LRR_dom_sf"/>
</dbReference>
<dbReference type="SMART" id="SM00579">
    <property type="entry name" value="FBD"/>
    <property type="match status" value="1"/>
</dbReference>
<dbReference type="InterPro" id="IPR053781">
    <property type="entry name" value="F-box_AtFBL13-like"/>
</dbReference>
<dbReference type="Pfam" id="PF24758">
    <property type="entry name" value="LRR_At5g56370"/>
    <property type="match status" value="1"/>
</dbReference>
<evidence type="ECO:0000259" key="1">
    <source>
        <dbReference type="SMART" id="SM00579"/>
    </source>
</evidence>
<reference evidence="2" key="2">
    <citation type="journal article" date="2014" name="Nat. Commun.">
        <title>The emerging biofuel crop Camelina sativa retains a highly undifferentiated hexaploid genome structure.</title>
        <authorList>
            <person name="Kagale S."/>
            <person name="Koh C."/>
            <person name="Nixon J."/>
            <person name="Bollina V."/>
            <person name="Clarke W.E."/>
            <person name="Tuteja R."/>
            <person name="Spillane C."/>
            <person name="Robinson S.J."/>
            <person name="Links M.G."/>
            <person name="Clarke C."/>
            <person name="Higgins E.E."/>
            <person name="Huebert T."/>
            <person name="Sharpe A.G."/>
            <person name="Parkin I.A."/>
        </authorList>
    </citation>
    <scope>NUCLEOTIDE SEQUENCE [LARGE SCALE GENOMIC DNA]</scope>
    <source>
        <strain evidence="2">r\DH55</strain>
    </source>
</reference>
<dbReference type="Proteomes" id="UP000694864">
    <property type="component" value="Chromosome 16"/>
</dbReference>
<sequence>MDICCKDIISNLPEALICHILSFLTTKEAALTSLLSQKWRYLFAYRPNLDFDDSILYREHEVPILELDEKHRVFMDFVDRVLGLQGNSTIKSFSLQCQDGVYPDCVTRWITSVMERGVSDLDLRVTLNWHDDSMPASVLVSNSLVRLRVESGNGVIIHVGDVFLPKLKTLYLDLVLLTYCGFDNALGKLISSCPVLEELVMINLCWQGYWRRPFSSKTLKSLTFYCQVIDNNPFTVTFDTPNLVYLEYSDHIADEYKKVNFDSLVEASIGLQMTSVQYAHATNGYMVANATDLIMGISNVRILHLFDSTLKVLTFCCEQIPIFKNLNHLSIMTHWEVGWESLPALLKNCPNLETLVFEGLHHKSTIRCEDVDGCLCKSSENSPTCLSSSPVKILKILNFGEICDCYGDDMEKQMEQVEYFLEKMPNLEQMILYYSTPINEDVESQLQRLVASAKASVQVQLISE</sequence>
<keyword evidence="2" id="KW-1185">Reference proteome</keyword>
<dbReference type="CDD" id="cd22160">
    <property type="entry name" value="F-box_AtFBL13-like"/>
    <property type="match status" value="1"/>
</dbReference>
<organism evidence="2 3">
    <name type="scientific">Camelina sativa</name>
    <name type="common">False flax</name>
    <name type="synonym">Myagrum sativum</name>
    <dbReference type="NCBI Taxonomy" id="90675"/>
    <lineage>
        <taxon>Eukaryota</taxon>
        <taxon>Viridiplantae</taxon>
        <taxon>Streptophyta</taxon>
        <taxon>Embryophyta</taxon>
        <taxon>Tracheophyta</taxon>
        <taxon>Spermatophyta</taxon>
        <taxon>Magnoliopsida</taxon>
        <taxon>eudicotyledons</taxon>
        <taxon>Gunneridae</taxon>
        <taxon>Pentapetalae</taxon>
        <taxon>rosids</taxon>
        <taxon>malvids</taxon>
        <taxon>Brassicales</taxon>
        <taxon>Brassicaceae</taxon>
        <taxon>Camelineae</taxon>
        <taxon>Camelina</taxon>
    </lineage>
</organism>
<dbReference type="InterPro" id="IPR001810">
    <property type="entry name" value="F-box_dom"/>
</dbReference>
<dbReference type="InterPro" id="IPR055294">
    <property type="entry name" value="FBL60-like"/>
</dbReference>
<evidence type="ECO:0000313" key="3">
    <source>
        <dbReference type="RefSeq" id="XP_010469329.1"/>
    </source>
</evidence>
<evidence type="ECO:0000313" key="4">
    <source>
        <dbReference type="RefSeq" id="XP_019094120.1"/>
    </source>
</evidence>
<reference evidence="3 4" key="3">
    <citation type="submission" date="2025-05" db="UniProtKB">
        <authorList>
            <consortium name="RefSeq"/>
        </authorList>
    </citation>
    <scope>IDENTIFICATION</scope>
    <source>
        <tissue evidence="3 4">Leaf</tissue>
    </source>
</reference>
<dbReference type="PANTHER" id="PTHR31293">
    <property type="entry name" value="RNI-LIKE SUPERFAMILY PROTEIN"/>
    <property type="match status" value="1"/>
</dbReference>
<dbReference type="GeneID" id="109124899"/>
<dbReference type="InterPro" id="IPR036047">
    <property type="entry name" value="F-box-like_dom_sf"/>
</dbReference>
<feature type="domain" description="FBD" evidence="1">
    <location>
        <begin position="384"/>
        <end position="462"/>
    </location>
</feature>
<dbReference type="InterPro" id="IPR006566">
    <property type="entry name" value="FBD"/>
</dbReference>